<feature type="domain" description="Major facilitator superfamily (MFS) profile" evidence="7">
    <location>
        <begin position="12"/>
        <end position="496"/>
    </location>
</feature>
<dbReference type="SUPFAM" id="SSF103473">
    <property type="entry name" value="MFS general substrate transporter"/>
    <property type="match status" value="1"/>
</dbReference>
<dbReference type="PANTHER" id="PTHR23504">
    <property type="entry name" value="MAJOR FACILITATOR SUPERFAMILY DOMAIN-CONTAINING PROTEIN 10"/>
    <property type="match status" value="1"/>
</dbReference>
<dbReference type="AlphaFoldDB" id="A0A427XNF2"/>
<feature type="transmembrane region" description="Helical" evidence="6">
    <location>
        <begin position="107"/>
        <end position="129"/>
    </location>
</feature>
<dbReference type="GO" id="GO:0022857">
    <property type="term" value="F:transmembrane transporter activity"/>
    <property type="evidence" value="ECO:0007669"/>
    <property type="project" value="InterPro"/>
</dbReference>
<dbReference type="GeneID" id="39593537"/>
<evidence type="ECO:0000256" key="1">
    <source>
        <dbReference type="ARBA" id="ARBA00004141"/>
    </source>
</evidence>
<feature type="transmembrane region" description="Helical" evidence="6">
    <location>
        <begin position="308"/>
        <end position="329"/>
    </location>
</feature>
<accession>A0A427XNF2</accession>
<feature type="transmembrane region" description="Helical" evidence="6">
    <location>
        <begin position="84"/>
        <end position="101"/>
    </location>
</feature>
<keyword evidence="2" id="KW-0813">Transport</keyword>
<feature type="transmembrane region" description="Helical" evidence="6">
    <location>
        <begin position="50"/>
        <end position="72"/>
    </location>
</feature>
<evidence type="ECO:0000256" key="2">
    <source>
        <dbReference type="ARBA" id="ARBA00022448"/>
    </source>
</evidence>
<dbReference type="InterPro" id="IPR036259">
    <property type="entry name" value="MFS_trans_sf"/>
</dbReference>
<keyword evidence="3 6" id="KW-0812">Transmembrane</keyword>
<dbReference type="EMBL" id="RSCE01000008">
    <property type="protein sequence ID" value="RSH80416.1"/>
    <property type="molecule type" value="Genomic_DNA"/>
</dbReference>
<evidence type="ECO:0000256" key="4">
    <source>
        <dbReference type="ARBA" id="ARBA00022989"/>
    </source>
</evidence>
<dbReference type="Pfam" id="PF07690">
    <property type="entry name" value="MFS_1"/>
    <property type="match status" value="1"/>
</dbReference>
<reference evidence="8 9" key="1">
    <citation type="submission" date="2018-11" db="EMBL/GenBank/DDBJ databases">
        <title>Genome sequence of Apiotrichum porosum DSM 27194.</title>
        <authorList>
            <person name="Aliyu H."/>
            <person name="Gorte O."/>
            <person name="Ochsenreither K."/>
        </authorList>
    </citation>
    <scope>NUCLEOTIDE SEQUENCE [LARGE SCALE GENOMIC DNA]</scope>
    <source>
        <strain evidence="8 9">DSM 27194</strain>
    </source>
</reference>
<feature type="transmembrane region" description="Helical" evidence="6">
    <location>
        <begin position="182"/>
        <end position="204"/>
    </location>
</feature>
<protein>
    <recommendedName>
        <fullName evidence="7">Major facilitator superfamily (MFS) profile domain-containing protein</fullName>
    </recommendedName>
</protein>
<organism evidence="8 9">
    <name type="scientific">Apiotrichum porosum</name>
    <dbReference type="NCBI Taxonomy" id="105984"/>
    <lineage>
        <taxon>Eukaryota</taxon>
        <taxon>Fungi</taxon>
        <taxon>Dikarya</taxon>
        <taxon>Basidiomycota</taxon>
        <taxon>Agaricomycotina</taxon>
        <taxon>Tremellomycetes</taxon>
        <taxon>Trichosporonales</taxon>
        <taxon>Trichosporonaceae</taxon>
        <taxon>Apiotrichum</taxon>
    </lineage>
</organism>
<evidence type="ECO:0000313" key="9">
    <source>
        <dbReference type="Proteomes" id="UP000279236"/>
    </source>
</evidence>
<dbReference type="OrthoDB" id="419616at2759"/>
<feature type="transmembrane region" description="Helical" evidence="6">
    <location>
        <begin position="437"/>
        <end position="458"/>
    </location>
</feature>
<name>A0A427XNF2_9TREE</name>
<dbReference type="RefSeq" id="XP_028475363.1">
    <property type="nucleotide sequence ID" value="XM_028624291.1"/>
</dbReference>
<feature type="transmembrane region" description="Helical" evidence="6">
    <location>
        <begin position="470"/>
        <end position="489"/>
    </location>
</feature>
<feature type="transmembrane region" description="Helical" evidence="6">
    <location>
        <begin position="141"/>
        <end position="162"/>
    </location>
</feature>
<feature type="transmembrane region" description="Helical" evidence="6">
    <location>
        <begin position="408"/>
        <end position="425"/>
    </location>
</feature>
<evidence type="ECO:0000259" key="7">
    <source>
        <dbReference type="PROSITE" id="PS50850"/>
    </source>
</evidence>
<dbReference type="Proteomes" id="UP000279236">
    <property type="component" value="Unassembled WGS sequence"/>
</dbReference>
<dbReference type="Gene3D" id="1.20.1250.20">
    <property type="entry name" value="MFS general substrate transporter like domains"/>
    <property type="match status" value="1"/>
</dbReference>
<keyword evidence="5 6" id="KW-0472">Membrane</keyword>
<keyword evidence="9" id="KW-1185">Reference proteome</keyword>
<dbReference type="PANTHER" id="PTHR23504:SF15">
    <property type="entry name" value="MAJOR FACILITATOR SUPERFAMILY (MFS) PROFILE DOMAIN-CONTAINING PROTEIN"/>
    <property type="match status" value="1"/>
</dbReference>
<comment type="caution">
    <text evidence="8">The sequence shown here is derived from an EMBL/GenBank/DDBJ whole genome shotgun (WGS) entry which is preliminary data.</text>
</comment>
<evidence type="ECO:0000256" key="3">
    <source>
        <dbReference type="ARBA" id="ARBA00022692"/>
    </source>
</evidence>
<comment type="subcellular location">
    <subcellularLocation>
        <location evidence="1">Membrane</location>
        <topology evidence="1">Multi-pass membrane protein</topology>
    </subcellularLocation>
</comment>
<dbReference type="InterPro" id="IPR011701">
    <property type="entry name" value="MFS"/>
</dbReference>
<keyword evidence="4 6" id="KW-1133">Transmembrane helix</keyword>
<feature type="transmembrane region" description="Helical" evidence="6">
    <location>
        <begin position="335"/>
        <end position="360"/>
    </location>
</feature>
<sequence>MPRGATPLPTAQVAVLIGVRLAEPIAYTVIFPFINQMIEELGITDNPDRVGFYSGLVESVFAFVQFFTVYQWAKLSDRIGRKPVIVFGLSGVAISISLFGLSRSYAVMLLFRCIAGGLNGNVAVIKASLGDLTDETNSTEAFALYGMTWTLGSIFGNALGGALSHPAQRFGWTGAVWSAYPFLLPCLTAGVCTLTGLAFAIIVYKETLSSLVDARRVLPLRLRLFPPKQGVGHLRSASLVSDASVETLVGSPTSPKIGSGFASSPTESPGDYDFDPDRELLLSHSQATAPKWGFRTLLRHRPVQVSSLTLFINQFVSSAWSAVALLFWYDRNHGMGMSAAAIGGALAINGMVTVVSQLLLLTRLQRALGLVPAYRLLTGGWVLSWIILPRLRDVLEWAESPVPGGDGGYGPLNFSLLMVIVNNAAPDRSALGAVNGISSSVGCLAKMLGPSIVSALFAVSVDRQLLGGRLWWLFMVAASVCNFGASLLVTEDSSTHRRVVFDDDDDDDDE</sequence>
<dbReference type="InterPro" id="IPR020846">
    <property type="entry name" value="MFS_dom"/>
</dbReference>
<evidence type="ECO:0000313" key="8">
    <source>
        <dbReference type="EMBL" id="RSH80416.1"/>
    </source>
</evidence>
<feature type="transmembrane region" description="Helical" evidence="6">
    <location>
        <begin position="367"/>
        <end position="388"/>
    </location>
</feature>
<proteinExistence type="predicted"/>
<gene>
    <name evidence="8" type="ORF">EHS24_008994</name>
</gene>
<dbReference type="GO" id="GO:0016020">
    <property type="term" value="C:membrane"/>
    <property type="evidence" value="ECO:0007669"/>
    <property type="project" value="UniProtKB-SubCell"/>
</dbReference>
<evidence type="ECO:0000256" key="5">
    <source>
        <dbReference type="ARBA" id="ARBA00023136"/>
    </source>
</evidence>
<dbReference type="PROSITE" id="PS50850">
    <property type="entry name" value="MFS"/>
    <property type="match status" value="1"/>
</dbReference>
<evidence type="ECO:0000256" key="6">
    <source>
        <dbReference type="SAM" id="Phobius"/>
    </source>
</evidence>